<evidence type="ECO:0000256" key="2">
    <source>
        <dbReference type="SAM" id="MobiDB-lite"/>
    </source>
</evidence>
<proteinExistence type="predicted"/>
<dbReference type="PATRIC" id="fig|997761.3.peg.559"/>
<keyword evidence="1" id="KW-0479">Metal-binding</keyword>
<dbReference type="EMBL" id="CP003422">
    <property type="protein sequence ID" value="AFH59660.1"/>
    <property type="molecule type" value="Genomic_DNA"/>
</dbReference>
<organism evidence="4 5">
    <name type="scientific">Paenibacillus mucilaginosus K02</name>
    <dbReference type="NCBI Taxonomy" id="997761"/>
    <lineage>
        <taxon>Bacteria</taxon>
        <taxon>Bacillati</taxon>
        <taxon>Bacillota</taxon>
        <taxon>Bacilli</taxon>
        <taxon>Bacillales</taxon>
        <taxon>Paenibacillaceae</taxon>
        <taxon>Paenibacillus</taxon>
    </lineage>
</organism>
<dbReference type="RefSeq" id="WP_014649274.1">
    <property type="nucleotide sequence ID" value="NC_017672.3"/>
</dbReference>
<feature type="domain" description="SWIM-type" evidence="3">
    <location>
        <begin position="59"/>
        <end position="92"/>
    </location>
</feature>
<dbReference type="AlphaFoldDB" id="I0BBB3"/>
<dbReference type="PROSITE" id="PS50966">
    <property type="entry name" value="ZF_SWIM"/>
    <property type="match status" value="1"/>
</dbReference>
<reference evidence="4 5" key="1">
    <citation type="submission" date="2013-06" db="EMBL/GenBank/DDBJ databases">
        <title>Complete genome sequence of Paenibacillus mucilaginosus K02.</title>
        <authorList>
            <person name="Xiao B."/>
            <person name="Sun L."/>
            <person name="Xiao L."/>
            <person name="Lian B."/>
        </authorList>
    </citation>
    <scope>NUCLEOTIDE SEQUENCE [LARGE SCALE GENOMIC DNA]</scope>
    <source>
        <strain evidence="4 5">K02</strain>
    </source>
</reference>
<sequence length="560" mass="64671">MLHLTLNELAAAVYRYFPYTVLEQGWHVYSEGRIIDYTVDGALIRAFVADDSYELDYPLLVELNLEDLRYSTCDCHSDGYCEHMAAVVFEWCDRADYDPSKLLKSGTSALSGSGGGVTARESSLPGREDSSWASILDSLTTARSLLPREEPSVDPEAPVQGSGPVSWHKYFRSRVHPNRFSSLASASALYDKVLGELLPIAAGWEKTAAQLYELHVILFVMKLTEEIQGSHFRQQYDFSYYQRMEVYRDLASRCWDHLTGLLKEIHRAEARERYNSVLLETEEVLHSYAQSASATVVPWMQTYTALWWDLLWSEAGAEREKARLQKASDEEELPASRAEWLMHAQLLFAMRGGTDEEAMALAGRMGHAAPAKVLPYLEVMARTRAWERLTTWLQWLVPWMTRVPGGQLGSYFDLWEQVRGALGLDQEWRDAVFALLPRSLDYYTEELMSTARYREWVDIHLVLGYTPMDFRASELKPIENEERELLLPWYHHSVELLIAEKNRDAYKRAVRLLKKLQSHYKKLKRTEVWDRYLAYLTTRYSRLRALQQEMEKLRKGGDAS</sequence>
<evidence type="ECO:0000313" key="5">
    <source>
        <dbReference type="Proteomes" id="UP000007392"/>
    </source>
</evidence>
<gene>
    <name evidence="4" type="ORF">B2K_02785</name>
</gene>
<name>I0BBB3_9BACL</name>
<feature type="region of interest" description="Disordered" evidence="2">
    <location>
        <begin position="107"/>
        <end position="129"/>
    </location>
</feature>
<dbReference type="OrthoDB" id="7593573at2"/>
<evidence type="ECO:0000256" key="1">
    <source>
        <dbReference type="PROSITE-ProRule" id="PRU00325"/>
    </source>
</evidence>
<evidence type="ECO:0000259" key="3">
    <source>
        <dbReference type="PROSITE" id="PS50966"/>
    </source>
</evidence>
<evidence type="ECO:0000313" key="4">
    <source>
        <dbReference type="EMBL" id="AFH59660.1"/>
    </source>
</evidence>
<dbReference type="GO" id="GO:0008270">
    <property type="term" value="F:zinc ion binding"/>
    <property type="evidence" value="ECO:0007669"/>
    <property type="project" value="UniProtKB-KW"/>
</dbReference>
<dbReference type="InterPro" id="IPR007527">
    <property type="entry name" value="Znf_SWIM"/>
</dbReference>
<dbReference type="KEGG" id="pmw:B2K_02785"/>
<protein>
    <recommendedName>
        <fullName evidence="3">SWIM-type domain-containing protein</fullName>
    </recommendedName>
</protein>
<dbReference type="HOGENOM" id="CLU_038036_1_0_9"/>
<dbReference type="Proteomes" id="UP000007392">
    <property type="component" value="Chromosome"/>
</dbReference>
<keyword evidence="1" id="KW-0862">Zinc</keyword>
<accession>I0BBB3</accession>
<keyword evidence="1" id="KW-0863">Zinc-finger</keyword>